<gene>
    <name evidence="3" type="ORF">PR001_g22468</name>
</gene>
<dbReference type="Proteomes" id="UP000429607">
    <property type="component" value="Unassembled WGS sequence"/>
</dbReference>
<feature type="region of interest" description="Disordered" evidence="1">
    <location>
        <begin position="22"/>
        <end position="41"/>
    </location>
</feature>
<comment type="caution">
    <text evidence="3">The sequence shown here is derived from an EMBL/GenBank/DDBJ whole genome shotgun (WGS) entry which is preliminary data.</text>
</comment>
<dbReference type="InterPro" id="IPR042099">
    <property type="entry name" value="ANL_N_sf"/>
</dbReference>
<dbReference type="PANTHER" id="PTHR45527:SF1">
    <property type="entry name" value="FATTY ACID SYNTHASE"/>
    <property type="match status" value="1"/>
</dbReference>
<dbReference type="AlphaFoldDB" id="A0A6A3IYH9"/>
<feature type="compositionally biased region" description="Low complexity" evidence="1">
    <location>
        <begin position="27"/>
        <end position="41"/>
    </location>
</feature>
<dbReference type="Pfam" id="PF00501">
    <property type="entry name" value="AMP-binding"/>
    <property type="match status" value="1"/>
</dbReference>
<feature type="domain" description="AMP-dependent synthetase/ligase" evidence="2">
    <location>
        <begin position="51"/>
        <end position="220"/>
    </location>
</feature>
<dbReference type="Gene3D" id="3.40.50.12780">
    <property type="entry name" value="N-terminal domain of ligase-like"/>
    <property type="match status" value="1"/>
</dbReference>
<dbReference type="SUPFAM" id="SSF56801">
    <property type="entry name" value="Acetyl-CoA synthetase-like"/>
    <property type="match status" value="1"/>
</dbReference>
<evidence type="ECO:0000313" key="4">
    <source>
        <dbReference type="Proteomes" id="UP000429607"/>
    </source>
</evidence>
<sequence length="224" mass="25207">MAIVRSPSIRMLSESERRQLVSKWGMPKPAASSSSSSDKPSSNFLDECLLAQVQKTQHNPALHFEGAQWTYRELWSHSGRVASALCMIDVPGCAAELHIGLLLDRGLENVAAMVGVLRLKGVFVPLDPEFPRERLRYMARDSGVHVIITQRKHYEIARYLSSPITTGSEDDDDLSPCVLCYEDVDALTSRDEPSRDDTRFQYRDSRDPHKATAYILYTSGVRLH</sequence>
<dbReference type="EMBL" id="QXFV01002502">
    <property type="protein sequence ID" value="KAE8986922.1"/>
    <property type="molecule type" value="Genomic_DNA"/>
</dbReference>
<reference evidence="3 4" key="1">
    <citation type="submission" date="2018-09" db="EMBL/GenBank/DDBJ databases">
        <title>Genomic investigation of the strawberry pathogen Phytophthora fragariae indicates pathogenicity is determined by transcriptional variation in three key races.</title>
        <authorList>
            <person name="Adams T.M."/>
            <person name="Armitage A.D."/>
            <person name="Sobczyk M.K."/>
            <person name="Bates H.J."/>
            <person name="Dunwell J.M."/>
            <person name="Nellist C.F."/>
            <person name="Harrison R.J."/>
        </authorList>
    </citation>
    <scope>NUCLEOTIDE SEQUENCE [LARGE SCALE GENOMIC DNA]</scope>
    <source>
        <strain evidence="3 4">SCRP249</strain>
    </source>
</reference>
<organism evidence="3 4">
    <name type="scientific">Phytophthora rubi</name>
    <dbReference type="NCBI Taxonomy" id="129364"/>
    <lineage>
        <taxon>Eukaryota</taxon>
        <taxon>Sar</taxon>
        <taxon>Stramenopiles</taxon>
        <taxon>Oomycota</taxon>
        <taxon>Peronosporomycetes</taxon>
        <taxon>Peronosporales</taxon>
        <taxon>Peronosporaceae</taxon>
        <taxon>Phytophthora</taxon>
    </lineage>
</organism>
<dbReference type="PANTHER" id="PTHR45527">
    <property type="entry name" value="NONRIBOSOMAL PEPTIDE SYNTHETASE"/>
    <property type="match status" value="1"/>
</dbReference>
<protein>
    <recommendedName>
        <fullName evidence="2">AMP-dependent synthetase/ligase domain-containing protein</fullName>
    </recommendedName>
</protein>
<dbReference type="InterPro" id="IPR000873">
    <property type="entry name" value="AMP-dep_synth/lig_dom"/>
</dbReference>
<accession>A0A6A3IYH9</accession>
<dbReference type="GO" id="GO:0044550">
    <property type="term" value="P:secondary metabolite biosynthetic process"/>
    <property type="evidence" value="ECO:0007669"/>
    <property type="project" value="TreeGrafter"/>
</dbReference>
<evidence type="ECO:0000259" key="2">
    <source>
        <dbReference type="Pfam" id="PF00501"/>
    </source>
</evidence>
<evidence type="ECO:0000313" key="3">
    <source>
        <dbReference type="EMBL" id="KAE8986922.1"/>
    </source>
</evidence>
<evidence type="ECO:0000256" key="1">
    <source>
        <dbReference type="SAM" id="MobiDB-lite"/>
    </source>
</evidence>
<name>A0A6A3IYH9_9STRA</name>
<dbReference type="GO" id="GO:0043041">
    <property type="term" value="P:amino acid activation for nonribosomal peptide biosynthetic process"/>
    <property type="evidence" value="ECO:0007669"/>
    <property type="project" value="TreeGrafter"/>
</dbReference>
<dbReference type="GO" id="GO:0005737">
    <property type="term" value="C:cytoplasm"/>
    <property type="evidence" value="ECO:0007669"/>
    <property type="project" value="TreeGrafter"/>
</dbReference>
<proteinExistence type="predicted"/>
<dbReference type="GO" id="GO:0031177">
    <property type="term" value="F:phosphopantetheine binding"/>
    <property type="evidence" value="ECO:0007669"/>
    <property type="project" value="TreeGrafter"/>
</dbReference>